<dbReference type="SUPFAM" id="SSF89009">
    <property type="entry name" value="GAT-like domain"/>
    <property type="match status" value="1"/>
</dbReference>
<feature type="compositionally biased region" description="Basic and acidic residues" evidence="1">
    <location>
        <begin position="319"/>
        <end position="329"/>
    </location>
</feature>
<dbReference type="Pfam" id="PF07651">
    <property type="entry name" value="ANTH"/>
    <property type="match status" value="1"/>
</dbReference>
<dbReference type="GO" id="GO:0048268">
    <property type="term" value="P:clathrin coat assembly"/>
    <property type="evidence" value="ECO:0007669"/>
    <property type="project" value="InterPro"/>
</dbReference>
<reference evidence="3" key="1">
    <citation type="submission" date="2020-09" db="EMBL/GenBank/DDBJ databases">
        <title>Genome-Enabled Discovery of Anthraquinone Biosynthesis in Senna tora.</title>
        <authorList>
            <person name="Kang S.-H."/>
            <person name="Pandey R.P."/>
            <person name="Lee C.-M."/>
            <person name="Sim J.-S."/>
            <person name="Jeong J.-T."/>
            <person name="Choi B.-S."/>
            <person name="Jung M."/>
            <person name="Ginzburg D."/>
            <person name="Zhao K."/>
            <person name="Won S.Y."/>
            <person name="Oh T.-J."/>
            <person name="Yu Y."/>
            <person name="Kim N.-H."/>
            <person name="Lee O.R."/>
            <person name="Lee T.-H."/>
            <person name="Bashyal P."/>
            <person name="Kim T.-S."/>
            <person name="Lee W.-H."/>
            <person name="Kawkins C."/>
            <person name="Kim C.-K."/>
            <person name="Kim J.S."/>
            <person name="Ahn B.O."/>
            <person name="Rhee S.Y."/>
            <person name="Sohng J.K."/>
        </authorList>
    </citation>
    <scope>NUCLEOTIDE SEQUENCE</scope>
    <source>
        <tissue evidence="3">Leaf</tissue>
    </source>
</reference>
<protein>
    <submittedName>
        <fullName evidence="3">Putative clathrin assembly protein</fullName>
    </submittedName>
</protein>
<evidence type="ECO:0000256" key="1">
    <source>
        <dbReference type="SAM" id="MobiDB-lite"/>
    </source>
</evidence>
<feature type="domain" description="AP180 N-terminal homology (ANTH)" evidence="2">
    <location>
        <begin position="183"/>
        <end position="315"/>
    </location>
</feature>
<dbReference type="GO" id="GO:0006900">
    <property type="term" value="P:vesicle budding from membrane"/>
    <property type="evidence" value="ECO:0007669"/>
    <property type="project" value="TreeGrafter"/>
</dbReference>
<comment type="caution">
    <text evidence="3">The sequence shown here is derived from an EMBL/GenBank/DDBJ whole genome shotgun (WGS) entry which is preliminary data.</text>
</comment>
<dbReference type="AlphaFoldDB" id="A0A835CIM0"/>
<organism evidence="3 4">
    <name type="scientific">Senna tora</name>
    <dbReference type="NCBI Taxonomy" id="362788"/>
    <lineage>
        <taxon>Eukaryota</taxon>
        <taxon>Viridiplantae</taxon>
        <taxon>Streptophyta</taxon>
        <taxon>Embryophyta</taxon>
        <taxon>Tracheophyta</taxon>
        <taxon>Spermatophyta</taxon>
        <taxon>Magnoliopsida</taxon>
        <taxon>eudicotyledons</taxon>
        <taxon>Gunneridae</taxon>
        <taxon>Pentapetalae</taxon>
        <taxon>rosids</taxon>
        <taxon>fabids</taxon>
        <taxon>Fabales</taxon>
        <taxon>Fabaceae</taxon>
        <taxon>Caesalpinioideae</taxon>
        <taxon>Cassia clade</taxon>
        <taxon>Senna</taxon>
    </lineage>
</organism>
<evidence type="ECO:0000313" key="3">
    <source>
        <dbReference type="EMBL" id="KAF7842641.1"/>
    </source>
</evidence>
<keyword evidence="4" id="KW-1185">Reference proteome</keyword>
<dbReference type="PANTHER" id="PTHR22951">
    <property type="entry name" value="CLATHRIN ASSEMBLY PROTEIN"/>
    <property type="match status" value="1"/>
</dbReference>
<proteinExistence type="predicted"/>
<dbReference type="GO" id="GO:0005905">
    <property type="term" value="C:clathrin-coated pit"/>
    <property type="evidence" value="ECO:0007669"/>
    <property type="project" value="TreeGrafter"/>
</dbReference>
<dbReference type="FunFam" id="1.20.58.150:FF:000005">
    <property type="entry name" value="putative clathrin assembly protein At2g25430"/>
    <property type="match status" value="1"/>
</dbReference>
<name>A0A835CIM0_9FABA</name>
<feature type="compositionally biased region" description="Basic and acidic residues" evidence="1">
    <location>
        <begin position="42"/>
        <end position="52"/>
    </location>
</feature>
<dbReference type="GO" id="GO:0005546">
    <property type="term" value="F:phosphatidylinositol-4,5-bisphosphate binding"/>
    <property type="evidence" value="ECO:0007669"/>
    <property type="project" value="TreeGrafter"/>
</dbReference>
<dbReference type="PANTHER" id="PTHR22951:SF12">
    <property type="entry name" value="OS05G0426100 PROTEIN"/>
    <property type="match status" value="1"/>
</dbReference>
<feature type="compositionally biased region" description="Basic and acidic residues" evidence="1">
    <location>
        <begin position="24"/>
        <end position="33"/>
    </location>
</feature>
<dbReference type="OrthoDB" id="44015at2759"/>
<evidence type="ECO:0000259" key="2">
    <source>
        <dbReference type="Pfam" id="PF07651"/>
    </source>
</evidence>
<gene>
    <name evidence="3" type="ORF">G2W53_004939</name>
</gene>
<feature type="compositionally biased region" description="Acidic residues" evidence="1">
    <location>
        <begin position="330"/>
        <end position="341"/>
    </location>
</feature>
<dbReference type="InterPro" id="IPR011417">
    <property type="entry name" value="ANTH_dom"/>
</dbReference>
<feature type="compositionally biased region" description="Basic and acidic residues" evidence="1">
    <location>
        <begin position="60"/>
        <end position="71"/>
    </location>
</feature>
<dbReference type="Proteomes" id="UP000634136">
    <property type="component" value="Unassembled WGS sequence"/>
</dbReference>
<dbReference type="GO" id="GO:0072583">
    <property type="term" value="P:clathrin-dependent endocytosis"/>
    <property type="evidence" value="ECO:0007669"/>
    <property type="project" value="InterPro"/>
</dbReference>
<dbReference type="GO" id="GO:0032050">
    <property type="term" value="F:clathrin heavy chain binding"/>
    <property type="evidence" value="ECO:0007669"/>
    <property type="project" value="TreeGrafter"/>
</dbReference>
<accession>A0A835CIM0</accession>
<feature type="compositionally biased region" description="Acidic residues" evidence="1">
    <location>
        <begin position="106"/>
        <end position="121"/>
    </location>
</feature>
<dbReference type="GO" id="GO:0005545">
    <property type="term" value="F:1-phosphatidylinositol binding"/>
    <property type="evidence" value="ECO:0007669"/>
    <property type="project" value="InterPro"/>
</dbReference>
<dbReference type="Gene3D" id="1.20.58.150">
    <property type="entry name" value="ANTH domain"/>
    <property type="match status" value="1"/>
</dbReference>
<evidence type="ECO:0000313" key="4">
    <source>
        <dbReference type="Proteomes" id="UP000634136"/>
    </source>
</evidence>
<feature type="region of interest" description="Disordered" evidence="1">
    <location>
        <begin position="1"/>
        <end position="133"/>
    </location>
</feature>
<dbReference type="GO" id="GO:0030136">
    <property type="term" value="C:clathrin-coated vesicle"/>
    <property type="evidence" value="ECO:0007669"/>
    <property type="project" value="InterPro"/>
</dbReference>
<dbReference type="EMBL" id="JAAIUW010000002">
    <property type="protein sequence ID" value="KAF7842641.1"/>
    <property type="molecule type" value="Genomic_DNA"/>
</dbReference>
<feature type="region of interest" description="Disordered" evidence="1">
    <location>
        <begin position="319"/>
        <end position="341"/>
    </location>
</feature>
<dbReference type="InterPro" id="IPR045192">
    <property type="entry name" value="AP180-like"/>
</dbReference>
<dbReference type="InterPro" id="IPR014712">
    <property type="entry name" value="ANTH_dom_sf"/>
</dbReference>
<sequence length="586" mass="64910">MILNIPFFFPEDSRLKQSKQRKTTARDGSKQDQESPWSSEGPNEHKPREGRKQHFPRRSGGSDREGDEARRASGGGEAHPRDPEPDVLLARVHQRVRGDALAASEQDAELDGCDEDADPDTEAAGGGGSGVRAGDLLLDEERDADPEHIGLPRQLEVELVGLLVVREDVRAVPGREAGVQDAEPEGEEERLEQIFSRMQHLQLLLERFLACRPTGVAKHHRIVIVSLYPIVKESFQIYYDVTELLSILLDRFTDMEVPECLKVYDTFCRVGKQYDELELFYCWCKSIGIARSSEYPEIERITPKKLEIMDEFIKEKSAEIQSRRERSQEDNEERYEVEEPEEVDVNAVKALPPPEEVIKEEQPEEEVKEEVSTKVEEKEADLLNLGEDTLSSEEQGEKFALALFDDGAAAAPAGARAATQALPWRAFDDEADWETALVQSATNLPNQKPALGGGFDTLLLDGMYKQAETNAAMQGPGYGLSGSASSVALGSAGRPAMLALPAPPSSGNNGPAPFVDPFAASLAVAPPSYVQMSEIEKKQRLLMEEQILWQQYGREGMQGQAALARIQQNNGYMGGYAQPKQGTNYR</sequence>
<dbReference type="GO" id="GO:0000149">
    <property type="term" value="F:SNARE binding"/>
    <property type="evidence" value="ECO:0007669"/>
    <property type="project" value="TreeGrafter"/>
</dbReference>